<dbReference type="InterPro" id="IPR011109">
    <property type="entry name" value="DNA_bind_recombinase_dom"/>
</dbReference>
<proteinExistence type="predicted"/>
<dbReference type="GO" id="GO:0000150">
    <property type="term" value="F:DNA strand exchange activity"/>
    <property type="evidence" value="ECO:0007669"/>
    <property type="project" value="InterPro"/>
</dbReference>
<dbReference type="PANTHER" id="PTHR30461">
    <property type="entry name" value="DNA-INVERTASE FROM LAMBDOID PROPHAGE"/>
    <property type="match status" value="1"/>
</dbReference>
<accession>A0AAW3JPY2</accession>
<dbReference type="Pfam" id="PF07508">
    <property type="entry name" value="Recombinase"/>
    <property type="match status" value="1"/>
</dbReference>
<evidence type="ECO:0000259" key="1">
    <source>
        <dbReference type="PROSITE" id="PS51736"/>
    </source>
</evidence>
<dbReference type="Proteomes" id="UP000050833">
    <property type="component" value="Unassembled WGS sequence"/>
</dbReference>
<dbReference type="PANTHER" id="PTHR30461:SF23">
    <property type="entry name" value="DNA RECOMBINASE-RELATED"/>
    <property type="match status" value="1"/>
</dbReference>
<dbReference type="Gene3D" id="3.40.50.1390">
    <property type="entry name" value="Resolvase, N-terminal catalytic domain"/>
    <property type="match status" value="1"/>
</dbReference>
<dbReference type="SUPFAM" id="SSF53041">
    <property type="entry name" value="Resolvase-like"/>
    <property type="match status" value="1"/>
</dbReference>
<dbReference type="InterPro" id="IPR050639">
    <property type="entry name" value="SSR_resolvase"/>
</dbReference>
<dbReference type="SMART" id="SM00857">
    <property type="entry name" value="Resolvase"/>
    <property type="match status" value="1"/>
</dbReference>
<dbReference type="Pfam" id="PF00239">
    <property type="entry name" value="Resolvase"/>
    <property type="match status" value="1"/>
</dbReference>
<dbReference type="InterPro" id="IPR038109">
    <property type="entry name" value="DNA_bind_recomb_sf"/>
</dbReference>
<feature type="domain" description="Resolvase/invertase-type recombinase catalytic" evidence="1">
    <location>
        <begin position="5"/>
        <end position="157"/>
    </location>
</feature>
<dbReference type="InterPro" id="IPR006119">
    <property type="entry name" value="Resolv_N"/>
</dbReference>
<sequence>MKIYRAGIYARLSVRGSERKAESIENQFLICREFAKVTDDIEIIGCYSDFGKSGMNYDRPGFKRMYEDILAKKIDCVIVKDLSRFGRNHIDTGEFLQKIFPLLGVRFIAVSDGYDSISDMFGKKEFAVNLKNLVNELYAYDIGVKVKYAKELKKREGNYLGSRAPYGYKIVYENDIRVLRREEMTYRIVRQILKMYDDGRSIKEIADMLYMERINPPGEYLKSREVMKSGEIMTEGGKDAELKRWNESTIRNIIKKHKI</sequence>
<dbReference type="RefSeq" id="WP_055943867.1">
    <property type="nucleotide sequence ID" value="NZ_JAQDCV010000002.1"/>
</dbReference>
<comment type="caution">
    <text evidence="2">The sequence shown here is derived from an EMBL/GenBank/DDBJ whole genome shotgun (WGS) entry which is preliminary data.</text>
</comment>
<dbReference type="PROSITE" id="PS51736">
    <property type="entry name" value="RECOMBINASES_3"/>
    <property type="match status" value="1"/>
</dbReference>
<organism evidence="2 3">
    <name type="scientific">Butyribacter intestini</name>
    <dbReference type="NCBI Taxonomy" id="1703332"/>
    <lineage>
        <taxon>Bacteria</taxon>
        <taxon>Bacillati</taxon>
        <taxon>Bacillota</taxon>
        <taxon>Clostridia</taxon>
        <taxon>Lachnospirales</taxon>
        <taxon>Lachnospiraceae</taxon>
        <taxon>Butyribacter</taxon>
    </lineage>
</organism>
<evidence type="ECO:0000313" key="3">
    <source>
        <dbReference type="Proteomes" id="UP000050833"/>
    </source>
</evidence>
<dbReference type="AlphaFoldDB" id="A0AAW3JPY2"/>
<dbReference type="EMBL" id="LLKB01000005">
    <property type="protein sequence ID" value="KQC84778.1"/>
    <property type="molecule type" value="Genomic_DNA"/>
</dbReference>
<dbReference type="InterPro" id="IPR036162">
    <property type="entry name" value="Resolvase-like_N_sf"/>
</dbReference>
<protein>
    <recommendedName>
        <fullName evidence="1">Resolvase/invertase-type recombinase catalytic domain-containing protein</fullName>
    </recommendedName>
</protein>
<name>A0AAW3JPY2_9FIRM</name>
<keyword evidence="3" id="KW-1185">Reference proteome</keyword>
<evidence type="ECO:0000313" key="2">
    <source>
        <dbReference type="EMBL" id="KQC84778.1"/>
    </source>
</evidence>
<dbReference type="Gene3D" id="3.90.1750.20">
    <property type="entry name" value="Putative Large Serine Recombinase, Chain B, Domain 2"/>
    <property type="match status" value="1"/>
</dbReference>
<reference evidence="2 3" key="1">
    <citation type="submission" date="2015-10" db="EMBL/GenBank/DDBJ databases">
        <title>Butyribacter intestini gen. nov., sp. nov., a butyric acid-producing bacterium of the family Lachnospiraceae isolated from the human faeces.</title>
        <authorList>
            <person name="Zou Y."/>
            <person name="Xue W."/>
            <person name="Luo G."/>
            <person name="Lv M."/>
        </authorList>
    </citation>
    <scope>NUCLEOTIDE SEQUENCE [LARGE SCALE GENOMIC DNA]</scope>
    <source>
        <strain evidence="2 3">TF01-11</strain>
    </source>
</reference>
<dbReference type="GO" id="GO:0003677">
    <property type="term" value="F:DNA binding"/>
    <property type="evidence" value="ECO:0007669"/>
    <property type="project" value="InterPro"/>
</dbReference>
<gene>
    <name evidence="2" type="ORF">APZ18_08600</name>
</gene>